<proteinExistence type="predicted"/>
<evidence type="ECO:0000313" key="1">
    <source>
        <dbReference type="EMBL" id="KAK9869264.1"/>
    </source>
</evidence>
<dbReference type="AlphaFoldDB" id="A0AAW1TQ58"/>
<dbReference type="Proteomes" id="UP001431783">
    <property type="component" value="Unassembled WGS sequence"/>
</dbReference>
<dbReference type="EMBL" id="JARQZJ010000001">
    <property type="protein sequence ID" value="KAK9869264.1"/>
    <property type="molecule type" value="Genomic_DNA"/>
</dbReference>
<comment type="caution">
    <text evidence="1">The sequence shown here is derived from an EMBL/GenBank/DDBJ whole genome shotgun (WGS) entry which is preliminary data.</text>
</comment>
<sequence length="88" mass="9141">NCKRLCFSTGAPSSPMAAAATMGALVTPPVAAAAGDRVGRTTLMPPLGQRSIPAAAALWNRGPRPRNNVAVGGYIRAEGWSPIRMRLL</sequence>
<evidence type="ECO:0000313" key="2">
    <source>
        <dbReference type="Proteomes" id="UP001431783"/>
    </source>
</evidence>
<reference evidence="1 2" key="1">
    <citation type="submission" date="2023-03" db="EMBL/GenBank/DDBJ databases">
        <title>Genome insight into feeding habits of ladybird beetles.</title>
        <authorList>
            <person name="Li H.-S."/>
            <person name="Huang Y.-H."/>
            <person name="Pang H."/>
        </authorList>
    </citation>
    <scope>NUCLEOTIDE SEQUENCE [LARGE SCALE GENOMIC DNA]</scope>
    <source>
        <strain evidence="1">SYSU_2023b</strain>
        <tissue evidence="1">Whole body</tissue>
    </source>
</reference>
<protein>
    <submittedName>
        <fullName evidence="1">Uncharacterized protein</fullName>
    </submittedName>
</protein>
<feature type="non-terminal residue" evidence="1">
    <location>
        <position position="1"/>
    </location>
</feature>
<name>A0AAW1TQ58_9CUCU</name>
<keyword evidence="2" id="KW-1185">Reference proteome</keyword>
<gene>
    <name evidence="1" type="ORF">WA026_003017</name>
</gene>
<organism evidence="1 2">
    <name type="scientific">Henosepilachna vigintioctopunctata</name>
    <dbReference type="NCBI Taxonomy" id="420089"/>
    <lineage>
        <taxon>Eukaryota</taxon>
        <taxon>Metazoa</taxon>
        <taxon>Ecdysozoa</taxon>
        <taxon>Arthropoda</taxon>
        <taxon>Hexapoda</taxon>
        <taxon>Insecta</taxon>
        <taxon>Pterygota</taxon>
        <taxon>Neoptera</taxon>
        <taxon>Endopterygota</taxon>
        <taxon>Coleoptera</taxon>
        <taxon>Polyphaga</taxon>
        <taxon>Cucujiformia</taxon>
        <taxon>Coccinelloidea</taxon>
        <taxon>Coccinellidae</taxon>
        <taxon>Epilachninae</taxon>
        <taxon>Epilachnini</taxon>
        <taxon>Henosepilachna</taxon>
    </lineage>
</organism>
<accession>A0AAW1TQ58</accession>